<dbReference type="InterPro" id="IPR013087">
    <property type="entry name" value="Znf_C2H2_type"/>
</dbReference>
<keyword evidence="2" id="KW-0479">Metal-binding</keyword>
<dbReference type="PANTHER" id="PTHR24404">
    <property type="entry name" value="ZINC FINGER PROTEIN"/>
    <property type="match status" value="1"/>
</dbReference>
<evidence type="ECO:0000256" key="4">
    <source>
        <dbReference type="ARBA" id="ARBA00022771"/>
    </source>
</evidence>
<evidence type="ECO:0000259" key="9">
    <source>
        <dbReference type="PROSITE" id="PS50157"/>
    </source>
</evidence>
<dbReference type="GO" id="GO:0003700">
    <property type="term" value="F:DNA-binding transcription factor activity"/>
    <property type="evidence" value="ECO:0007669"/>
    <property type="project" value="TreeGrafter"/>
</dbReference>
<dbReference type="AlphaFoldDB" id="A0A8J2K2I8"/>
<dbReference type="Proteomes" id="UP000708208">
    <property type="component" value="Unassembled WGS sequence"/>
</dbReference>
<keyword evidence="11" id="KW-1185">Reference proteome</keyword>
<dbReference type="GO" id="GO:0005634">
    <property type="term" value="C:nucleus"/>
    <property type="evidence" value="ECO:0007669"/>
    <property type="project" value="UniProtKB-SubCell"/>
</dbReference>
<proteinExistence type="predicted"/>
<protein>
    <recommendedName>
        <fullName evidence="9">C2H2-type domain-containing protein</fullName>
    </recommendedName>
</protein>
<evidence type="ECO:0000256" key="5">
    <source>
        <dbReference type="ARBA" id="ARBA00022833"/>
    </source>
</evidence>
<dbReference type="GO" id="GO:0000978">
    <property type="term" value="F:RNA polymerase II cis-regulatory region sequence-specific DNA binding"/>
    <property type="evidence" value="ECO:0007669"/>
    <property type="project" value="TreeGrafter"/>
</dbReference>
<evidence type="ECO:0000256" key="3">
    <source>
        <dbReference type="ARBA" id="ARBA00022737"/>
    </source>
</evidence>
<feature type="region of interest" description="Disordered" evidence="8">
    <location>
        <begin position="399"/>
        <end position="418"/>
    </location>
</feature>
<dbReference type="GO" id="GO:0008270">
    <property type="term" value="F:zinc ion binding"/>
    <property type="evidence" value="ECO:0007669"/>
    <property type="project" value="UniProtKB-KW"/>
</dbReference>
<evidence type="ECO:0000313" key="11">
    <source>
        <dbReference type="Proteomes" id="UP000708208"/>
    </source>
</evidence>
<dbReference type="Pfam" id="PF00096">
    <property type="entry name" value="zf-C2H2"/>
    <property type="match status" value="2"/>
</dbReference>
<dbReference type="PROSITE" id="PS00028">
    <property type="entry name" value="ZINC_FINGER_C2H2_1"/>
    <property type="match status" value="1"/>
</dbReference>
<sequence>MKPKGGEKSEDEDQYNNKNNNYFGCAFCNYSSDKSANLNRHVRSMHETVKDSLICCGMQFKSKSDYRDHNKIKHKEGHLCTVCAKSFSRRALLKRHQSVHTGIKDFKCDYCTYSSSHKSNVVRHLKIHRDIIGVIQPRRYFQPEPDSTTSMNVLMKSPKTTQSMKTGNNVERIGTAGDDESKPSHILLSMLKSSKDEEQGTKKIKHSIDSILKKSWNEGSISIDKETHGTEPVSSTWVDERCCTQEGTHFEEHMKHIPDCSNDGTGDSSSDKEINVESLPPPIVDSTLIPENVMNEPNYLAFPTSTYLPVMDFSTLTGTNWTLPFGPVTPYSYYPTQPVGFGSVIGLEESRFLSSPHSQSSLGLPLTSAFVRPYERWRARDFARMAPFPSPHLFTSPAPSSATSSIPHEGSSSSTGANYTDSSGLGSCLTFTQVSNSKVTHFVTY</sequence>
<reference evidence="10" key="1">
    <citation type="submission" date="2021-06" db="EMBL/GenBank/DDBJ databases">
        <authorList>
            <person name="Hodson N. C."/>
            <person name="Mongue J. A."/>
            <person name="Jaron S. K."/>
        </authorList>
    </citation>
    <scope>NUCLEOTIDE SEQUENCE</scope>
</reference>
<keyword evidence="4 7" id="KW-0863">Zinc-finger</keyword>
<keyword evidence="5" id="KW-0862">Zinc</keyword>
<dbReference type="PANTHER" id="PTHR24404:SF114">
    <property type="entry name" value="KLUMPFUSS, ISOFORM B-RELATED"/>
    <property type="match status" value="1"/>
</dbReference>
<accession>A0A8J2K2I8</accession>
<dbReference type="EMBL" id="CAJVCH010162871">
    <property type="protein sequence ID" value="CAG7728383.1"/>
    <property type="molecule type" value="Genomic_DNA"/>
</dbReference>
<organism evidence="10 11">
    <name type="scientific">Allacma fusca</name>
    <dbReference type="NCBI Taxonomy" id="39272"/>
    <lineage>
        <taxon>Eukaryota</taxon>
        <taxon>Metazoa</taxon>
        <taxon>Ecdysozoa</taxon>
        <taxon>Arthropoda</taxon>
        <taxon>Hexapoda</taxon>
        <taxon>Collembola</taxon>
        <taxon>Symphypleona</taxon>
        <taxon>Sminthuridae</taxon>
        <taxon>Allacma</taxon>
    </lineage>
</organism>
<dbReference type="InterPro" id="IPR050589">
    <property type="entry name" value="Ikaros_C2H2-ZF"/>
</dbReference>
<feature type="domain" description="C2H2-type" evidence="9">
    <location>
        <begin position="106"/>
        <end position="128"/>
    </location>
</feature>
<evidence type="ECO:0000256" key="8">
    <source>
        <dbReference type="SAM" id="MobiDB-lite"/>
    </source>
</evidence>
<evidence type="ECO:0000313" key="10">
    <source>
        <dbReference type="EMBL" id="CAG7728383.1"/>
    </source>
</evidence>
<dbReference type="SMART" id="SM00355">
    <property type="entry name" value="ZnF_C2H2"/>
    <property type="match status" value="4"/>
</dbReference>
<evidence type="ECO:0000256" key="6">
    <source>
        <dbReference type="ARBA" id="ARBA00023242"/>
    </source>
</evidence>
<feature type="region of interest" description="Disordered" evidence="8">
    <location>
        <begin position="255"/>
        <end position="281"/>
    </location>
</feature>
<dbReference type="FunFam" id="3.30.160.60:FF:000340">
    <property type="entry name" value="zinc finger protein 473 isoform X1"/>
    <property type="match status" value="1"/>
</dbReference>
<evidence type="ECO:0000256" key="2">
    <source>
        <dbReference type="ARBA" id="ARBA00022723"/>
    </source>
</evidence>
<dbReference type="GO" id="GO:0006357">
    <property type="term" value="P:regulation of transcription by RNA polymerase II"/>
    <property type="evidence" value="ECO:0007669"/>
    <property type="project" value="TreeGrafter"/>
</dbReference>
<comment type="subcellular location">
    <subcellularLocation>
        <location evidence="1">Nucleus</location>
    </subcellularLocation>
</comment>
<name>A0A8J2K2I8_9HEXA</name>
<feature type="domain" description="C2H2-type" evidence="9">
    <location>
        <begin position="23"/>
        <end position="51"/>
    </location>
</feature>
<feature type="domain" description="C2H2-type" evidence="9">
    <location>
        <begin position="78"/>
        <end position="105"/>
    </location>
</feature>
<keyword evidence="6" id="KW-0539">Nucleus</keyword>
<comment type="caution">
    <text evidence="10">The sequence shown here is derived from an EMBL/GenBank/DDBJ whole genome shotgun (WGS) entry which is preliminary data.</text>
</comment>
<evidence type="ECO:0000256" key="1">
    <source>
        <dbReference type="ARBA" id="ARBA00004123"/>
    </source>
</evidence>
<evidence type="ECO:0000256" key="7">
    <source>
        <dbReference type="PROSITE-ProRule" id="PRU00042"/>
    </source>
</evidence>
<dbReference type="OrthoDB" id="7852576at2759"/>
<keyword evidence="3" id="KW-0677">Repeat</keyword>
<dbReference type="PROSITE" id="PS50157">
    <property type="entry name" value="ZINC_FINGER_C2H2_2"/>
    <property type="match status" value="3"/>
</dbReference>
<gene>
    <name evidence="10" type="ORF">AFUS01_LOCUS17166</name>
</gene>